<dbReference type="EMBL" id="JAQJAN010000001">
    <property type="protein sequence ID" value="KAJ5740455.1"/>
    <property type="molecule type" value="Genomic_DNA"/>
</dbReference>
<evidence type="ECO:0000313" key="2">
    <source>
        <dbReference type="Proteomes" id="UP001215712"/>
    </source>
</evidence>
<keyword evidence="2" id="KW-1185">Reference proteome</keyword>
<comment type="caution">
    <text evidence="1">The sequence shown here is derived from an EMBL/GenBank/DDBJ whole genome shotgun (WGS) entry which is preliminary data.</text>
</comment>
<name>A0AAD6N1B3_9EURO</name>
<dbReference type="Proteomes" id="UP001215712">
    <property type="component" value="Unassembled WGS sequence"/>
</dbReference>
<reference evidence="1" key="1">
    <citation type="journal article" date="2023" name="IMA Fungus">
        <title>Comparative genomic study of the Penicillium genus elucidates a diverse pangenome and 15 lateral gene transfer events.</title>
        <authorList>
            <person name="Petersen C."/>
            <person name="Sorensen T."/>
            <person name="Nielsen M.R."/>
            <person name="Sondergaard T.E."/>
            <person name="Sorensen J.L."/>
            <person name="Fitzpatrick D.A."/>
            <person name="Frisvad J.C."/>
            <person name="Nielsen K.L."/>
        </authorList>
    </citation>
    <scope>NUCLEOTIDE SEQUENCE</scope>
    <source>
        <strain evidence="1">IBT 17514</strain>
    </source>
</reference>
<sequence length="61" mass="6975">MGKSIALNNRYGAEQTQIEQAVRDLEAQFDNSIKQVCDIRCGAHNVNVQVDKIQQAQDWWV</sequence>
<organism evidence="1 2">
    <name type="scientific">Penicillium malachiteum</name>
    <dbReference type="NCBI Taxonomy" id="1324776"/>
    <lineage>
        <taxon>Eukaryota</taxon>
        <taxon>Fungi</taxon>
        <taxon>Dikarya</taxon>
        <taxon>Ascomycota</taxon>
        <taxon>Pezizomycotina</taxon>
        <taxon>Eurotiomycetes</taxon>
        <taxon>Eurotiomycetidae</taxon>
        <taxon>Eurotiales</taxon>
        <taxon>Aspergillaceae</taxon>
        <taxon>Penicillium</taxon>
    </lineage>
</organism>
<proteinExistence type="predicted"/>
<gene>
    <name evidence="1" type="ORF">N7493_000327</name>
</gene>
<reference evidence="1" key="2">
    <citation type="submission" date="2023-01" db="EMBL/GenBank/DDBJ databases">
        <authorList>
            <person name="Petersen C."/>
        </authorList>
    </citation>
    <scope>NUCLEOTIDE SEQUENCE</scope>
    <source>
        <strain evidence="1">IBT 17514</strain>
    </source>
</reference>
<protein>
    <submittedName>
        <fullName evidence="1">Uncharacterized protein</fullName>
    </submittedName>
</protein>
<dbReference type="AlphaFoldDB" id="A0AAD6N1B3"/>
<accession>A0AAD6N1B3</accession>
<evidence type="ECO:0000313" key="1">
    <source>
        <dbReference type="EMBL" id="KAJ5740455.1"/>
    </source>
</evidence>